<evidence type="ECO:0000256" key="1">
    <source>
        <dbReference type="SAM" id="MobiDB-lite"/>
    </source>
</evidence>
<name>A0AAV4RGM0_CAEEX</name>
<sequence>MRFSSDVKQKFLGMGPENRDNKNSRETRTAFKGADRKTRCVEWSHIARNYQGSYCVQKNNSDNIIPPSDITVLIKNTKIKSVPDFDSICSKILKKFSNVTIIKLCYLINKVLEDCNYHPYTKTWKRSYEPRKLFIIFISLLSILSKITESIILNRLNQFVEPNIICKEQFDLEGTSPPPSTSKSCGMHHFWFS</sequence>
<dbReference type="Proteomes" id="UP001054945">
    <property type="component" value="Unassembled WGS sequence"/>
</dbReference>
<dbReference type="EMBL" id="BPLR01007789">
    <property type="protein sequence ID" value="GIY19749.1"/>
    <property type="molecule type" value="Genomic_DNA"/>
</dbReference>
<evidence type="ECO:0000313" key="3">
    <source>
        <dbReference type="Proteomes" id="UP001054945"/>
    </source>
</evidence>
<comment type="caution">
    <text evidence="2">The sequence shown here is derived from an EMBL/GenBank/DDBJ whole genome shotgun (WGS) entry which is preliminary data.</text>
</comment>
<dbReference type="AlphaFoldDB" id="A0AAV4RGM0"/>
<feature type="region of interest" description="Disordered" evidence="1">
    <location>
        <begin position="1"/>
        <end position="31"/>
    </location>
</feature>
<evidence type="ECO:0000313" key="2">
    <source>
        <dbReference type="EMBL" id="GIY19749.1"/>
    </source>
</evidence>
<keyword evidence="3" id="KW-1185">Reference proteome</keyword>
<organism evidence="2 3">
    <name type="scientific">Caerostris extrusa</name>
    <name type="common">Bark spider</name>
    <name type="synonym">Caerostris bankana</name>
    <dbReference type="NCBI Taxonomy" id="172846"/>
    <lineage>
        <taxon>Eukaryota</taxon>
        <taxon>Metazoa</taxon>
        <taxon>Ecdysozoa</taxon>
        <taxon>Arthropoda</taxon>
        <taxon>Chelicerata</taxon>
        <taxon>Arachnida</taxon>
        <taxon>Araneae</taxon>
        <taxon>Araneomorphae</taxon>
        <taxon>Entelegynae</taxon>
        <taxon>Araneoidea</taxon>
        <taxon>Araneidae</taxon>
        <taxon>Caerostris</taxon>
    </lineage>
</organism>
<accession>A0AAV4RGM0</accession>
<protein>
    <submittedName>
        <fullName evidence="2">Uncharacterized protein</fullName>
    </submittedName>
</protein>
<gene>
    <name evidence="2" type="ORF">CEXT_622511</name>
</gene>
<reference evidence="2 3" key="1">
    <citation type="submission" date="2021-06" db="EMBL/GenBank/DDBJ databases">
        <title>Caerostris extrusa draft genome.</title>
        <authorList>
            <person name="Kono N."/>
            <person name="Arakawa K."/>
        </authorList>
    </citation>
    <scope>NUCLEOTIDE SEQUENCE [LARGE SCALE GENOMIC DNA]</scope>
</reference>
<proteinExistence type="predicted"/>
<feature type="compositionally biased region" description="Basic and acidic residues" evidence="1">
    <location>
        <begin position="17"/>
        <end position="31"/>
    </location>
</feature>